<proteinExistence type="predicted"/>
<protein>
    <submittedName>
        <fullName evidence="1">Uncharacterized protein</fullName>
    </submittedName>
</protein>
<evidence type="ECO:0000313" key="1">
    <source>
        <dbReference type="EMBL" id="QHT11421.1"/>
    </source>
</evidence>
<sequence length="250" mass="29572">MAKTRKVRKKRNLVKKYKSRRYAKGKKDEISFLLKTMLNDVHSRTYGREFVDPGNPSVVSHIVSHLLLKESEIPMDRAEGAPPRYYNYRDAFIMSLDPSHFTRYEHDGIYDPQFDPMVLNASDRQKYTEGMRAFSNSSNIWPNDTSEAIFYMSLWKADRTIKFRGRFLPRYPNDPRAVPARAKYMQAIQARKELISSHITHFMELYEPMFKLFEIEGYKRFMTNAIDIKLVELGNWIKILKGLHDAWLPY</sequence>
<reference evidence="1" key="1">
    <citation type="journal article" date="2020" name="Nature">
        <title>Giant virus diversity and host interactions through global metagenomics.</title>
        <authorList>
            <person name="Schulz F."/>
            <person name="Roux S."/>
            <person name="Paez-Espino D."/>
            <person name="Jungbluth S."/>
            <person name="Walsh D.A."/>
            <person name="Denef V.J."/>
            <person name="McMahon K.D."/>
            <person name="Konstantinidis K.T."/>
            <person name="Eloe-Fadrosh E.A."/>
            <person name="Kyrpides N.C."/>
            <person name="Woyke T."/>
        </authorList>
    </citation>
    <scope>NUCLEOTIDE SEQUENCE</scope>
    <source>
        <strain evidence="1">GVMAG-M-3300023174-116</strain>
    </source>
</reference>
<accession>A0A6C0D4E6</accession>
<dbReference type="EMBL" id="MN739534">
    <property type="protein sequence ID" value="QHT11421.1"/>
    <property type="molecule type" value="Genomic_DNA"/>
</dbReference>
<dbReference type="AlphaFoldDB" id="A0A6C0D4E6"/>
<organism evidence="1">
    <name type="scientific">viral metagenome</name>
    <dbReference type="NCBI Taxonomy" id="1070528"/>
    <lineage>
        <taxon>unclassified sequences</taxon>
        <taxon>metagenomes</taxon>
        <taxon>organismal metagenomes</taxon>
    </lineage>
</organism>
<name>A0A6C0D4E6_9ZZZZ</name>